<dbReference type="PROSITE" id="PS50191">
    <property type="entry name" value="CRAL_TRIO"/>
    <property type="match status" value="1"/>
</dbReference>
<dbReference type="EMBL" id="CAXLJM020000053">
    <property type="protein sequence ID" value="CAL8116893.1"/>
    <property type="molecule type" value="Genomic_DNA"/>
</dbReference>
<keyword evidence="3" id="KW-1185">Reference proteome</keyword>
<protein>
    <recommendedName>
        <fullName evidence="1">CRAL-TRIO domain-containing protein</fullName>
    </recommendedName>
</protein>
<dbReference type="Pfam" id="PF00650">
    <property type="entry name" value="CRAL_TRIO"/>
    <property type="match status" value="1"/>
</dbReference>
<evidence type="ECO:0000259" key="1">
    <source>
        <dbReference type="PROSITE" id="PS50191"/>
    </source>
</evidence>
<organism evidence="2 3">
    <name type="scientific">Orchesella dallaii</name>
    <dbReference type="NCBI Taxonomy" id="48710"/>
    <lineage>
        <taxon>Eukaryota</taxon>
        <taxon>Metazoa</taxon>
        <taxon>Ecdysozoa</taxon>
        <taxon>Arthropoda</taxon>
        <taxon>Hexapoda</taxon>
        <taxon>Collembola</taxon>
        <taxon>Entomobryomorpha</taxon>
        <taxon>Entomobryoidea</taxon>
        <taxon>Orchesellidae</taxon>
        <taxon>Orchesellinae</taxon>
        <taxon>Orchesella</taxon>
    </lineage>
</organism>
<sequence>METKKAIAILRERDEAGLAEMRCLIEERDGKVGCLKCRDNEGRRFGVWNAENWNPDEISLDQICAIAAYYMDSLLFDEDALNNGLVIIFNCAGMGLKQGRQFTLRAMLRFLYVFWYAYPIKVKGIYVINVPFYLQYLYQIISPFFTKKLKQR</sequence>
<dbReference type="PANTHER" id="PTHR10174">
    <property type="entry name" value="ALPHA-TOCOPHEROL TRANSFER PROTEIN-RELATED"/>
    <property type="match status" value="1"/>
</dbReference>
<feature type="non-terminal residue" evidence="2">
    <location>
        <position position="152"/>
    </location>
</feature>
<gene>
    <name evidence="2" type="ORF">ODALV1_LOCUS17439</name>
</gene>
<dbReference type="PRINTS" id="PR00180">
    <property type="entry name" value="CRETINALDHBP"/>
</dbReference>
<accession>A0ABP1R5R1</accession>
<dbReference type="Proteomes" id="UP001642540">
    <property type="component" value="Unassembled WGS sequence"/>
</dbReference>
<proteinExistence type="predicted"/>
<reference evidence="2 3" key="1">
    <citation type="submission" date="2024-08" db="EMBL/GenBank/DDBJ databases">
        <authorList>
            <person name="Cucini C."/>
            <person name="Frati F."/>
        </authorList>
    </citation>
    <scope>NUCLEOTIDE SEQUENCE [LARGE SCALE GENOMIC DNA]</scope>
</reference>
<dbReference type="PANTHER" id="PTHR10174:SF208">
    <property type="entry name" value="CRAL-TRIO DOMAIN-CONTAINING PROTEIN DDB_G0278031"/>
    <property type="match status" value="1"/>
</dbReference>
<dbReference type="SUPFAM" id="SSF52087">
    <property type="entry name" value="CRAL/TRIO domain"/>
    <property type="match status" value="1"/>
</dbReference>
<evidence type="ECO:0000313" key="3">
    <source>
        <dbReference type="Proteomes" id="UP001642540"/>
    </source>
</evidence>
<dbReference type="Gene3D" id="3.40.525.10">
    <property type="entry name" value="CRAL-TRIO lipid binding domain"/>
    <property type="match status" value="1"/>
</dbReference>
<comment type="caution">
    <text evidence="2">The sequence shown here is derived from an EMBL/GenBank/DDBJ whole genome shotgun (WGS) entry which is preliminary data.</text>
</comment>
<evidence type="ECO:0000313" key="2">
    <source>
        <dbReference type="EMBL" id="CAL8116893.1"/>
    </source>
</evidence>
<feature type="domain" description="CRAL-TRIO" evidence="1">
    <location>
        <begin position="38"/>
        <end position="152"/>
    </location>
</feature>
<dbReference type="InterPro" id="IPR036865">
    <property type="entry name" value="CRAL-TRIO_dom_sf"/>
</dbReference>
<dbReference type="InterPro" id="IPR001251">
    <property type="entry name" value="CRAL-TRIO_dom"/>
</dbReference>
<dbReference type="CDD" id="cd00170">
    <property type="entry name" value="SEC14"/>
    <property type="match status" value="1"/>
</dbReference>
<name>A0ABP1R5R1_9HEXA</name>